<dbReference type="RefSeq" id="WP_089389114.1">
    <property type="nucleotide sequence ID" value="NZ_FZNM01000015.1"/>
</dbReference>
<dbReference type="InterPro" id="IPR037359">
    <property type="entry name" value="NST/OST"/>
</dbReference>
<protein>
    <submittedName>
        <fullName evidence="6">Sulfotransferase domain-containing protein</fullName>
    </submittedName>
</protein>
<dbReference type="Proteomes" id="UP000198409">
    <property type="component" value="Unassembled WGS sequence"/>
</dbReference>
<dbReference type="PANTHER" id="PTHR10605:SF56">
    <property type="entry name" value="BIFUNCTIONAL HEPARAN SULFATE N-DEACETYLASE_N-SULFOTRANSFERASE"/>
    <property type="match status" value="1"/>
</dbReference>
<dbReference type="GO" id="GO:0008146">
    <property type="term" value="F:sulfotransferase activity"/>
    <property type="evidence" value="ECO:0007669"/>
    <property type="project" value="InterPro"/>
</dbReference>
<reference evidence="7" key="1">
    <citation type="submission" date="2017-06" db="EMBL/GenBank/DDBJ databases">
        <authorList>
            <person name="Varghese N."/>
            <person name="Submissions S."/>
        </authorList>
    </citation>
    <scope>NUCLEOTIDE SEQUENCE [LARGE SCALE GENOMIC DNA]</scope>
    <source>
        <strain evidence="7">DSM 26170</strain>
    </source>
</reference>
<keyword evidence="2" id="KW-0964">Secreted</keyword>
<evidence type="ECO:0000313" key="7">
    <source>
        <dbReference type="Proteomes" id="UP000198409"/>
    </source>
</evidence>
<dbReference type="SUPFAM" id="SSF52540">
    <property type="entry name" value="P-loop containing nucleoside triphosphate hydrolases"/>
    <property type="match status" value="1"/>
</dbReference>
<accession>A0A238Y696</accession>
<dbReference type="InterPro" id="IPR027417">
    <property type="entry name" value="P-loop_NTPase"/>
</dbReference>
<name>A0A238Y696_9RHOB</name>
<evidence type="ECO:0000313" key="6">
    <source>
        <dbReference type="EMBL" id="SNR66627.1"/>
    </source>
</evidence>
<sequence>MADPARFSANAFLIGAQKSGTTWLASLLEQSPDICVSDPKEPQFFTRQFGKGEDFYRGCFARPDAPVRLDASTTYSFLRPAHALDDPDAPGLLDPVPQRIAEWAPDARFIYVLRDPVGRAASAYRHSMRMQPPPKGPVSMLDCLRDQPMLGLISRYGDQIERYLAVFPRDRFLFLDFRDLTADPGLTVRRVCDFLGAAQPDLRLSAAEEDKHPAYRLTPVGQAVHRLRKALPGLAGTLQRNLPRPLERYLSHRVARAPASIALTHQAEAAALFRADLDRVEALTGLRL</sequence>
<feature type="domain" description="Sulfotransferase" evidence="5">
    <location>
        <begin position="11"/>
        <end position="198"/>
    </location>
</feature>
<evidence type="ECO:0000256" key="3">
    <source>
        <dbReference type="ARBA" id="ARBA00022679"/>
    </source>
</evidence>
<dbReference type="InterPro" id="IPR020392">
    <property type="entry name" value="Pancreatic_hormone-like_CS"/>
</dbReference>
<dbReference type="EMBL" id="FZNM01000015">
    <property type="protein sequence ID" value="SNR66627.1"/>
    <property type="molecule type" value="Genomic_DNA"/>
</dbReference>
<evidence type="ECO:0000256" key="4">
    <source>
        <dbReference type="ARBA" id="ARBA00023180"/>
    </source>
</evidence>
<dbReference type="PANTHER" id="PTHR10605">
    <property type="entry name" value="HEPARAN SULFATE SULFOTRANSFERASE"/>
    <property type="match status" value="1"/>
</dbReference>
<keyword evidence="3 6" id="KW-0808">Transferase</keyword>
<organism evidence="6 7">
    <name type="scientific">Paracoccus sediminis</name>
    <dbReference type="NCBI Taxonomy" id="1214787"/>
    <lineage>
        <taxon>Bacteria</taxon>
        <taxon>Pseudomonadati</taxon>
        <taxon>Pseudomonadota</taxon>
        <taxon>Alphaproteobacteria</taxon>
        <taxon>Rhodobacterales</taxon>
        <taxon>Paracoccaceae</taxon>
        <taxon>Paracoccus</taxon>
    </lineage>
</organism>
<dbReference type="Gene3D" id="3.40.50.300">
    <property type="entry name" value="P-loop containing nucleotide triphosphate hydrolases"/>
    <property type="match status" value="1"/>
</dbReference>
<gene>
    <name evidence="6" type="ORF">SAMN06265378_11525</name>
</gene>
<evidence type="ECO:0000259" key="5">
    <source>
        <dbReference type="Pfam" id="PF00685"/>
    </source>
</evidence>
<comment type="subcellular location">
    <subcellularLocation>
        <location evidence="1">Secreted</location>
    </subcellularLocation>
</comment>
<dbReference type="AlphaFoldDB" id="A0A238Y696"/>
<proteinExistence type="predicted"/>
<evidence type="ECO:0000256" key="2">
    <source>
        <dbReference type="ARBA" id="ARBA00022525"/>
    </source>
</evidence>
<keyword evidence="4" id="KW-0325">Glycoprotein</keyword>
<dbReference type="PROSITE" id="PS00265">
    <property type="entry name" value="PANCREATIC_HORMONE_1"/>
    <property type="match status" value="1"/>
</dbReference>
<dbReference type="InterPro" id="IPR000863">
    <property type="entry name" value="Sulfotransferase_dom"/>
</dbReference>
<dbReference type="Pfam" id="PF00685">
    <property type="entry name" value="Sulfotransfer_1"/>
    <property type="match status" value="1"/>
</dbReference>
<evidence type="ECO:0000256" key="1">
    <source>
        <dbReference type="ARBA" id="ARBA00004613"/>
    </source>
</evidence>
<dbReference type="GO" id="GO:0005576">
    <property type="term" value="C:extracellular region"/>
    <property type="evidence" value="ECO:0007669"/>
    <property type="project" value="UniProtKB-SubCell"/>
</dbReference>